<sequence length="67" mass="7516">MQTKISIVIGFLVGMTLVNWDIDYFFLQEIGVSPYYIRIAVKLVGFIGALVCGLTLLFDAWKAIRSS</sequence>
<proteinExistence type="predicted"/>
<keyword evidence="1" id="KW-1133">Transmembrane helix</keyword>
<keyword evidence="1" id="KW-0812">Transmembrane</keyword>
<protein>
    <recommendedName>
        <fullName evidence="4">DUF378 domain-containing protein</fullName>
    </recommendedName>
</protein>
<organism evidence="2 3">
    <name type="scientific">Brevibacillus brevis</name>
    <name type="common">Bacillus brevis</name>
    <dbReference type="NCBI Taxonomy" id="1393"/>
    <lineage>
        <taxon>Bacteria</taxon>
        <taxon>Bacillati</taxon>
        <taxon>Bacillota</taxon>
        <taxon>Bacilli</taxon>
        <taxon>Bacillales</taxon>
        <taxon>Paenibacillaceae</taxon>
        <taxon>Brevibacillus</taxon>
    </lineage>
</organism>
<dbReference type="EMBL" id="CP134050">
    <property type="protein sequence ID" value="WNC16595.1"/>
    <property type="molecule type" value="Genomic_DNA"/>
</dbReference>
<evidence type="ECO:0008006" key="4">
    <source>
        <dbReference type="Google" id="ProtNLM"/>
    </source>
</evidence>
<keyword evidence="3" id="KW-1185">Reference proteome</keyword>
<evidence type="ECO:0000313" key="3">
    <source>
        <dbReference type="Proteomes" id="UP001256827"/>
    </source>
</evidence>
<name>A0ABY9T920_BREBE</name>
<evidence type="ECO:0000256" key="1">
    <source>
        <dbReference type="SAM" id="Phobius"/>
    </source>
</evidence>
<reference evidence="2 3" key="1">
    <citation type="submission" date="2023-09" db="EMBL/GenBank/DDBJ databases">
        <title>Complete Genome and Methylome dissection of Bacillus brevis NEB573 original source of BbsI restriction endonuclease.</title>
        <authorList>
            <person name="Fomenkov A."/>
            <person name="Roberts R.D."/>
        </authorList>
    </citation>
    <scope>NUCLEOTIDE SEQUENCE [LARGE SCALE GENOMIC DNA]</scope>
    <source>
        <strain evidence="2 3">NEB573</strain>
    </source>
</reference>
<evidence type="ECO:0000313" key="2">
    <source>
        <dbReference type="EMBL" id="WNC16595.1"/>
    </source>
</evidence>
<dbReference type="RefSeq" id="WP_310771396.1">
    <property type="nucleotide sequence ID" value="NZ_CP134050.1"/>
</dbReference>
<accession>A0ABY9T920</accession>
<keyword evidence="1" id="KW-0472">Membrane</keyword>
<dbReference type="Proteomes" id="UP001256827">
    <property type="component" value="Chromosome"/>
</dbReference>
<feature type="transmembrane region" description="Helical" evidence="1">
    <location>
        <begin position="7"/>
        <end position="27"/>
    </location>
</feature>
<gene>
    <name evidence="2" type="ORF">RGB73_09830</name>
</gene>
<feature type="transmembrane region" description="Helical" evidence="1">
    <location>
        <begin position="39"/>
        <end position="61"/>
    </location>
</feature>